<evidence type="ECO:0000313" key="3">
    <source>
        <dbReference type="Proteomes" id="UP000005361"/>
    </source>
</evidence>
<gene>
    <name evidence="2" type="ORF">JBW_01431</name>
</gene>
<evidence type="ECO:0000313" key="2">
    <source>
        <dbReference type="EMBL" id="AJQ26783.1"/>
    </source>
</evidence>
<sequence length="315" mass="34941" precursor="true">MNKNMITAVVLAAIMMSTVQVYASAGPIKITGSTKTGYERTEDNEYKSKSEIKVYMTSELDDRTTVGLDLKFKNSNNNTANSESNSITLYDVWVESKLNNTMALRLGSQPIDIGKGLWMSANGVTGAMLSAKLNKANLIRVFAGRDQQEDTVYDAKSRTKINFTSEIQYLAWDNAFEKGIGGVYFGKQDKDKYVAVHGKYEFASQTTVSSEYINNNHSKTKAYVVELENGSTKKVGDFKYTLSYMDADAGIFRDANYTDYDDQYTENGFKGVGAAISYKVSKAGTLTFEKWWGEKTAAADHGTFICSSLKLSTKF</sequence>
<dbReference type="HOGENOM" id="CLU_882352_0_0_9"/>
<dbReference type="KEGG" id="pft:JBW_01431"/>
<dbReference type="OrthoDB" id="1634655at2"/>
<evidence type="ECO:0000256" key="1">
    <source>
        <dbReference type="SAM" id="SignalP"/>
    </source>
</evidence>
<dbReference type="STRING" id="1192197.JBW_01431"/>
<name>I9DKV3_9FIRM</name>
<reference evidence="3" key="2">
    <citation type="submission" date="2015-02" db="EMBL/GenBank/DDBJ databases">
        <title>Complete Genome Sequence of Pelosinus fermentans JBW45.</title>
        <authorList>
            <person name="De Leon K.B."/>
            <person name="Utturkar S.M."/>
            <person name="Camilleri L.B."/>
            <person name="Arkin A.P."/>
            <person name="Fields M.W."/>
            <person name="Brown S.D."/>
            <person name="Wall J.D."/>
        </authorList>
    </citation>
    <scope>NUCLEOTIDE SEQUENCE [LARGE SCALE GENOMIC DNA]</scope>
    <source>
        <strain evidence="3">JBW45</strain>
    </source>
</reference>
<feature type="chain" id="PRO_5039527422" description="Porin domain-containing protein" evidence="1">
    <location>
        <begin position="24"/>
        <end position="315"/>
    </location>
</feature>
<organism evidence="2 3">
    <name type="scientific">Pelosinus fermentans JBW45</name>
    <dbReference type="NCBI Taxonomy" id="1192197"/>
    <lineage>
        <taxon>Bacteria</taxon>
        <taxon>Bacillati</taxon>
        <taxon>Bacillota</taxon>
        <taxon>Negativicutes</taxon>
        <taxon>Selenomonadales</taxon>
        <taxon>Sporomusaceae</taxon>
        <taxon>Pelosinus</taxon>
    </lineage>
</organism>
<feature type="signal peptide" evidence="1">
    <location>
        <begin position="1"/>
        <end position="23"/>
    </location>
</feature>
<proteinExistence type="predicted"/>
<keyword evidence="1" id="KW-0732">Signal</keyword>
<dbReference type="AlphaFoldDB" id="I9DKV3"/>
<evidence type="ECO:0008006" key="4">
    <source>
        <dbReference type="Google" id="ProtNLM"/>
    </source>
</evidence>
<dbReference type="EMBL" id="CP010978">
    <property type="protein sequence ID" value="AJQ26783.1"/>
    <property type="molecule type" value="Genomic_DNA"/>
</dbReference>
<accession>I9DKV3</accession>
<dbReference type="RefSeq" id="WP_007954054.1">
    <property type="nucleotide sequence ID" value="NZ_CP010978.1"/>
</dbReference>
<reference evidence="2 3" key="1">
    <citation type="journal article" date="2015" name="Genome Announc.">
        <title>Complete Genome Sequence of Pelosinus fermentans JBW45, a Member of a Remarkably Competitive Group of Negativicutes in the Firmicutes Phylum.</title>
        <authorList>
            <person name="De Leon K.B."/>
            <person name="Utturkar S.M."/>
            <person name="Camilleri L.B."/>
            <person name="Elias D.A."/>
            <person name="Arkin A.P."/>
            <person name="Fields M.W."/>
            <person name="Brown S.D."/>
            <person name="Wall J.D."/>
        </authorList>
    </citation>
    <scope>NUCLEOTIDE SEQUENCE [LARGE SCALE GENOMIC DNA]</scope>
    <source>
        <strain evidence="2 3">JBW45</strain>
    </source>
</reference>
<protein>
    <recommendedName>
        <fullName evidence="4">Porin domain-containing protein</fullName>
    </recommendedName>
</protein>
<dbReference type="Proteomes" id="UP000005361">
    <property type="component" value="Chromosome"/>
</dbReference>